<dbReference type="Proteomes" id="UP000736335">
    <property type="component" value="Unassembled WGS sequence"/>
</dbReference>
<name>A0A9P6L3X9_9AGAM</name>
<feature type="compositionally biased region" description="Polar residues" evidence="1">
    <location>
        <begin position="137"/>
        <end position="146"/>
    </location>
</feature>
<keyword evidence="2" id="KW-0472">Membrane</keyword>
<feature type="compositionally biased region" description="Low complexity" evidence="1">
    <location>
        <begin position="1"/>
        <end position="12"/>
    </location>
</feature>
<organism evidence="3 4">
    <name type="scientific">Thelephora terrestris</name>
    <dbReference type="NCBI Taxonomy" id="56493"/>
    <lineage>
        <taxon>Eukaryota</taxon>
        <taxon>Fungi</taxon>
        <taxon>Dikarya</taxon>
        <taxon>Basidiomycota</taxon>
        <taxon>Agaricomycotina</taxon>
        <taxon>Agaricomycetes</taxon>
        <taxon>Thelephorales</taxon>
        <taxon>Thelephoraceae</taxon>
        <taxon>Thelephora</taxon>
    </lineage>
</organism>
<keyword evidence="2" id="KW-0812">Transmembrane</keyword>
<protein>
    <submittedName>
        <fullName evidence="3">Uncharacterized protein</fullName>
    </submittedName>
</protein>
<feature type="region of interest" description="Disordered" evidence="1">
    <location>
        <begin position="131"/>
        <end position="154"/>
    </location>
</feature>
<feature type="compositionally biased region" description="Polar residues" evidence="1">
    <location>
        <begin position="203"/>
        <end position="214"/>
    </location>
</feature>
<feature type="transmembrane region" description="Helical" evidence="2">
    <location>
        <begin position="38"/>
        <end position="63"/>
    </location>
</feature>
<gene>
    <name evidence="3" type="ORF">BJ322DRAFT_1212958</name>
</gene>
<evidence type="ECO:0000313" key="4">
    <source>
        <dbReference type="Proteomes" id="UP000736335"/>
    </source>
</evidence>
<keyword evidence="4" id="KW-1185">Reference proteome</keyword>
<feature type="region of interest" description="Disordered" evidence="1">
    <location>
        <begin position="1"/>
        <end position="33"/>
    </location>
</feature>
<feature type="region of interest" description="Disordered" evidence="1">
    <location>
        <begin position="172"/>
        <end position="235"/>
    </location>
</feature>
<accession>A0A9P6L3X9</accession>
<feature type="compositionally biased region" description="Pro residues" evidence="1">
    <location>
        <begin position="13"/>
        <end position="31"/>
    </location>
</feature>
<keyword evidence="2" id="KW-1133">Transmembrane helix</keyword>
<sequence>MSTTTSSPTGIFSPPPPSPPESTPPNGPPDGQPKSTSLYLFTFLSTLFLLLVVSTAIVLRSFLLRRRYQMQLQEQFDEIFRPPGDTPGASRKRNFGAKPKLWDTWIRLDDLQNSPTGELADIKPLSIRYLPQETKPRNLSSTTRRSPSQERRHERSAAFLASLFANPLPRQRVFENDHPGDDSASPSTEIPRRVQVSVVISMPTPNNRKPNPSISGEEEFPNVAIGLTRLPTTNN</sequence>
<evidence type="ECO:0000313" key="3">
    <source>
        <dbReference type="EMBL" id="KAF9781578.1"/>
    </source>
</evidence>
<reference evidence="3" key="1">
    <citation type="journal article" date="2020" name="Nat. Commun.">
        <title>Large-scale genome sequencing of mycorrhizal fungi provides insights into the early evolution of symbiotic traits.</title>
        <authorList>
            <person name="Miyauchi S."/>
            <person name="Kiss E."/>
            <person name="Kuo A."/>
            <person name="Drula E."/>
            <person name="Kohler A."/>
            <person name="Sanchez-Garcia M."/>
            <person name="Morin E."/>
            <person name="Andreopoulos B."/>
            <person name="Barry K.W."/>
            <person name="Bonito G."/>
            <person name="Buee M."/>
            <person name="Carver A."/>
            <person name="Chen C."/>
            <person name="Cichocki N."/>
            <person name="Clum A."/>
            <person name="Culley D."/>
            <person name="Crous P.W."/>
            <person name="Fauchery L."/>
            <person name="Girlanda M."/>
            <person name="Hayes R.D."/>
            <person name="Keri Z."/>
            <person name="LaButti K."/>
            <person name="Lipzen A."/>
            <person name="Lombard V."/>
            <person name="Magnuson J."/>
            <person name="Maillard F."/>
            <person name="Murat C."/>
            <person name="Nolan M."/>
            <person name="Ohm R.A."/>
            <person name="Pangilinan J."/>
            <person name="Pereira M.F."/>
            <person name="Perotto S."/>
            <person name="Peter M."/>
            <person name="Pfister S."/>
            <person name="Riley R."/>
            <person name="Sitrit Y."/>
            <person name="Stielow J.B."/>
            <person name="Szollosi G."/>
            <person name="Zifcakova L."/>
            <person name="Stursova M."/>
            <person name="Spatafora J.W."/>
            <person name="Tedersoo L."/>
            <person name="Vaario L.M."/>
            <person name="Yamada A."/>
            <person name="Yan M."/>
            <person name="Wang P."/>
            <person name="Xu J."/>
            <person name="Bruns T."/>
            <person name="Baldrian P."/>
            <person name="Vilgalys R."/>
            <person name="Dunand C."/>
            <person name="Henrissat B."/>
            <person name="Grigoriev I.V."/>
            <person name="Hibbett D."/>
            <person name="Nagy L.G."/>
            <person name="Martin F.M."/>
        </authorList>
    </citation>
    <scope>NUCLEOTIDE SEQUENCE</scope>
    <source>
        <strain evidence="3">UH-Tt-Lm1</strain>
    </source>
</reference>
<proteinExistence type="predicted"/>
<feature type="compositionally biased region" description="Basic and acidic residues" evidence="1">
    <location>
        <begin position="172"/>
        <end position="181"/>
    </location>
</feature>
<dbReference type="EMBL" id="WIUZ02000013">
    <property type="protein sequence ID" value="KAF9781578.1"/>
    <property type="molecule type" value="Genomic_DNA"/>
</dbReference>
<comment type="caution">
    <text evidence="3">The sequence shown here is derived from an EMBL/GenBank/DDBJ whole genome shotgun (WGS) entry which is preliminary data.</text>
</comment>
<evidence type="ECO:0000256" key="1">
    <source>
        <dbReference type="SAM" id="MobiDB-lite"/>
    </source>
</evidence>
<dbReference type="AlphaFoldDB" id="A0A9P6L3X9"/>
<evidence type="ECO:0000256" key="2">
    <source>
        <dbReference type="SAM" id="Phobius"/>
    </source>
</evidence>
<dbReference type="OrthoDB" id="3256943at2759"/>
<reference evidence="3" key="2">
    <citation type="submission" date="2020-11" db="EMBL/GenBank/DDBJ databases">
        <authorList>
            <consortium name="DOE Joint Genome Institute"/>
            <person name="Kuo A."/>
            <person name="Miyauchi S."/>
            <person name="Kiss E."/>
            <person name="Drula E."/>
            <person name="Kohler A."/>
            <person name="Sanchez-Garcia M."/>
            <person name="Andreopoulos B."/>
            <person name="Barry K.W."/>
            <person name="Bonito G."/>
            <person name="Buee M."/>
            <person name="Carver A."/>
            <person name="Chen C."/>
            <person name="Cichocki N."/>
            <person name="Clum A."/>
            <person name="Culley D."/>
            <person name="Crous P.W."/>
            <person name="Fauchery L."/>
            <person name="Girlanda M."/>
            <person name="Hayes R."/>
            <person name="Keri Z."/>
            <person name="Labutti K."/>
            <person name="Lipzen A."/>
            <person name="Lombard V."/>
            <person name="Magnuson J."/>
            <person name="Maillard F."/>
            <person name="Morin E."/>
            <person name="Murat C."/>
            <person name="Nolan M."/>
            <person name="Ohm R."/>
            <person name="Pangilinan J."/>
            <person name="Pereira M."/>
            <person name="Perotto S."/>
            <person name="Peter M."/>
            <person name="Riley R."/>
            <person name="Sitrit Y."/>
            <person name="Stielow B."/>
            <person name="Szollosi G."/>
            <person name="Zifcakova L."/>
            <person name="Stursova M."/>
            <person name="Spatafora J.W."/>
            <person name="Tedersoo L."/>
            <person name="Vaario L.-M."/>
            <person name="Yamada A."/>
            <person name="Yan M."/>
            <person name="Wang P."/>
            <person name="Xu J."/>
            <person name="Bruns T."/>
            <person name="Baldrian P."/>
            <person name="Vilgalys R."/>
            <person name="Henrissat B."/>
            <person name="Grigoriev I.V."/>
            <person name="Hibbett D."/>
            <person name="Nagy L.G."/>
            <person name="Martin F.M."/>
        </authorList>
    </citation>
    <scope>NUCLEOTIDE SEQUENCE</scope>
    <source>
        <strain evidence="3">UH-Tt-Lm1</strain>
    </source>
</reference>